<keyword evidence="3 9" id="KW-0812">Transmembrane</keyword>
<feature type="region of interest" description="Disordered" evidence="8">
    <location>
        <begin position="132"/>
        <end position="154"/>
    </location>
</feature>
<keyword evidence="5 9" id="KW-1133">Transmembrane helix</keyword>
<dbReference type="OMA" id="GSCACIF"/>
<feature type="transmembrane region" description="Helical" evidence="9">
    <location>
        <begin position="84"/>
        <end position="105"/>
    </location>
</feature>
<organism evidence="10 11">
    <name type="scientific">Taxus chinensis</name>
    <name type="common">Chinese yew</name>
    <name type="synonym">Taxus wallichiana var. chinensis</name>
    <dbReference type="NCBI Taxonomy" id="29808"/>
    <lineage>
        <taxon>Eukaryota</taxon>
        <taxon>Viridiplantae</taxon>
        <taxon>Streptophyta</taxon>
        <taxon>Embryophyta</taxon>
        <taxon>Tracheophyta</taxon>
        <taxon>Spermatophyta</taxon>
        <taxon>Pinopsida</taxon>
        <taxon>Pinidae</taxon>
        <taxon>Conifers II</taxon>
        <taxon>Cupressales</taxon>
        <taxon>Taxaceae</taxon>
        <taxon>Taxus</taxon>
    </lineage>
</organism>
<keyword evidence="11" id="KW-1185">Reference proteome</keyword>
<gene>
    <name evidence="10" type="ORF">KI387_031066</name>
</gene>
<dbReference type="Pfam" id="PF14138">
    <property type="entry name" value="COX16"/>
    <property type="match status" value="1"/>
</dbReference>
<reference evidence="10 11" key="1">
    <citation type="journal article" date="2021" name="Nat. Plants">
        <title>The Taxus genome provides insights into paclitaxel biosynthesis.</title>
        <authorList>
            <person name="Xiong X."/>
            <person name="Gou J."/>
            <person name="Liao Q."/>
            <person name="Li Y."/>
            <person name="Zhou Q."/>
            <person name="Bi G."/>
            <person name="Li C."/>
            <person name="Du R."/>
            <person name="Wang X."/>
            <person name="Sun T."/>
            <person name="Guo L."/>
            <person name="Liang H."/>
            <person name="Lu P."/>
            <person name="Wu Y."/>
            <person name="Zhang Z."/>
            <person name="Ro D.K."/>
            <person name="Shang Y."/>
            <person name="Huang S."/>
            <person name="Yan J."/>
        </authorList>
    </citation>
    <scope>NUCLEOTIDE SEQUENCE [LARGE SCALE GENOMIC DNA]</scope>
    <source>
        <strain evidence="10">Ta-2019</strain>
    </source>
</reference>
<feature type="non-terminal residue" evidence="10">
    <location>
        <position position="1"/>
    </location>
</feature>
<evidence type="ECO:0000256" key="9">
    <source>
        <dbReference type="SAM" id="Phobius"/>
    </source>
</evidence>
<evidence type="ECO:0000256" key="8">
    <source>
        <dbReference type="SAM" id="MobiDB-lite"/>
    </source>
</evidence>
<accession>A0AA38CMT0</accession>
<feature type="non-terminal residue" evidence="10">
    <location>
        <position position="154"/>
    </location>
</feature>
<evidence type="ECO:0000256" key="5">
    <source>
        <dbReference type="ARBA" id="ARBA00022989"/>
    </source>
</evidence>
<comment type="subcellular location">
    <subcellularLocation>
        <location evidence="1">Mitochondrion inner membrane</location>
        <topology evidence="1">Single-pass membrane protein</topology>
    </subcellularLocation>
</comment>
<evidence type="ECO:0000313" key="11">
    <source>
        <dbReference type="Proteomes" id="UP000824469"/>
    </source>
</evidence>
<name>A0AA38CMT0_TAXCH</name>
<protein>
    <submittedName>
        <fullName evidence="10">Uncharacterized protein</fullName>
    </submittedName>
</protein>
<evidence type="ECO:0000256" key="4">
    <source>
        <dbReference type="ARBA" id="ARBA00022792"/>
    </source>
</evidence>
<proteinExistence type="inferred from homology"/>
<comment type="caution">
    <text evidence="10">The sequence shown here is derived from an EMBL/GenBank/DDBJ whole genome shotgun (WGS) entry which is preliminary data.</text>
</comment>
<keyword evidence="7 9" id="KW-0472">Membrane</keyword>
<evidence type="ECO:0000256" key="7">
    <source>
        <dbReference type="ARBA" id="ARBA00023136"/>
    </source>
</evidence>
<dbReference type="EMBL" id="JAHRHJ020000010">
    <property type="protein sequence ID" value="KAH9299384.1"/>
    <property type="molecule type" value="Genomic_DNA"/>
</dbReference>
<sequence length="154" mass="17221">DCGIQCFNYVKVGSCACIFSQTTELGQQTYTINKDPDVLSLYKSMDSKLEIGTRVATEGATRPTTTKKAYKSANYKRWGRSNPFLRFGLPLISLTVLGAVGLGHLQQGRKDMEKVREDREWEDIEITKALSREGPLGKSMSPKSKPINLEDELK</sequence>
<dbReference type="AlphaFoldDB" id="A0AA38CMT0"/>
<dbReference type="GO" id="GO:0005743">
    <property type="term" value="C:mitochondrial inner membrane"/>
    <property type="evidence" value="ECO:0007669"/>
    <property type="project" value="UniProtKB-SubCell"/>
</dbReference>
<evidence type="ECO:0000256" key="2">
    <source>
        <dbReference type="ARBA" id="ARBA00008370"/>
    </source>
</evidence>
<keyword evidence="6" id="KW-0496">Mitochondrion</keyword>
<evidence type="ECO:0000313" key="10">
    <source>
        <dbReference type="EMBL" id="KAH9299384.1"/>
    </source>
</evidence>
<comment type="similarity">
    <text evidence="2">Belongs to the COX16 family.</text>
</comment>
<evidence type="ECO:0000256" key="1">
    <source>
        <dbReference type="ARBA" id="ARBA00004434"/>
    </source>
</evidence>
<evidence type="ECO:0000256" key="3">
    <source>
        <dbReference type="ARBA" id="ARBA00022692"/>
    </source>
</evidence>
<dbReference type="InterPro" id="IPR020164">
    <property type="entry name" value="Cyt_c_Oxase_assmbl_COX16"/>
</dbReference>
<keyword evidence="4" id="KW-0999">Mitochondrion inner membrane</keyword>
<dbReference type="Proteomes" id="UP000824469">
    <property type="component" value="Unassembled WGS sequence"/>
</dbReference>
<evidence type="ECO:0000256" key="6">
    <source>
        <dbReference type="ARBA" id="ARBA00023128"/>
    </source>
</evidence>